<organism evidence="3 4">
    <name type="scientific">Citrobacter freundii</name>
    <dbReference type="NCBI Taxonomy" id="546"/>
    <lineage>
        <taxon>Bacteria</taxon>
        <taxon>Pseudomonadati</taxon>
        <taxon>Pseudomonadota</taxon>
        <taxon>Gammaproteobacteria</taxon>
        <taxon>Enterobacterales</taxon>
        <taxon>Enterobacteriaceae</taxon>
        <taxon>Citrobacter</taxon>
        <taxon>Citrobacter freundii complex</taxon>
    </lineage>
</organism>
<evidence type="ECO:0000313" key="3">
    <source>
        <dbReference type="EMBL" id="MBA8065756.1"/>
    </source>
</evidence>
<evidence type="ECO:0000256" key="1">
    <source>
        <dbReference type="ARBA" id="ARBA00019152"/>
    </source>
</evidence>
<keyword evidence="2" id="KW-0235">DNA replication</keyword>
<gene>
    <name evidence="3" type="ORF">HV077_26095</name>
</gene>
<dbReference type="RefSeq" id="WP_050296632.1">
    <property type="nucleotide sequence ID" value="NZ_NEEZ01000057.1"/>
</dbReference>
<dbReference type="NCBIfam" id="NF040977">
    <property type="entry name" value="RepA_IncFII_LM"/>
    <property type="match status" value="1"/>
</dbReference>
<proteinExistence type="predicted"/>
<protein>
    <recommendedName>
        <fullName evidence="1">Replication initiation protein</fullName>
    </recommendedName>
</protein>
<dbReference type="GO" id="GO:0006260">
    <property type="term" value="P:DNA replication"/>
    <property type="evidence" value="ECO:0007669"/>
    <property type="project" value="UniProtKB-KW"/>
</dbReference>
<sequence length="309" mass="35939">MLAGVNNQINSTQQNPDKRHRGEHSTACKCPLPLYVRPAHYKPLSKQHGRALRNLMSQDKTSGAWVIRRRVSADPIFTFLRPVADRKRAFREVRRRLLDALFVLFVNKADLATGIVTINITKLAEELSPRNEDGQIIPETAVTVSRVSRLIDELARFGIVLAPETEWDYVNGCRFPKHIIITEEGWRLTGVDMDKLRAEQEERLRAIEDGILQPGEAMTVKEARKRWYERCRHQTILSRRTRAIEGKQRRKLAELPFDERKRQVAERIFRDMKGDIHHLTPQQFEKMVWTQLYQLELVNMEQPGTAPPH</sequence>
<dbReference type="InterPro" id="IPR003446">
    <property type="entry name" value="Plasmid_replication_init_RepA"/>
</dbReference>
<accession>A0A7W3D0M2</accession>
<dbReference type="Proteomes" id="UP000591803">
    <property type="component" value="Unassembled WGS sequence"/>
</dbReference>
<comment type="caution">
    <text evidence="3">The sequence shown here is derived from an EMBL/GenBank/DDBJ whole genome shotgun (WGS) entry which is preliminary data.</text>
</comment>
<name>A0A7W3D0M2_CITFR</name>
<reference evidence="3 4" key="1">
    <citation type="submission" date="2020-06" db="EMBL/GenBank/DDBJ databases">
        <title>REHAB project genomes.</title>
        <authorList>
            <person name="Shaw L.P."/>
        </authorList>
    </citation>
    <scope>NUCLEOTIDE SEQUENCE [LARGE SCALE GENOMIC DNA]</scope>
    <source>
        <strain evidence="3 4">RHBSTW-00116</strain>
    </source>
</reference>
<evidence type="ECO:0000313" key="4">
    <source>
        <dbReference type="Proteomes" id="UP000591803"/>
    </source>
</evidence>
<dbReference type="AlphaFoldDB" id="A0A7W3D0M2"/>
<evidence type="ECO:0000256" key="2">
    <source>
        <dbReference type="ARBA" id="ARBA00022705"/>
    </source>
</evidence>
<dbReference type="Pfam" id="PF02387">
    <property type="entry name" value="IncFII_repA"/>
    <property type="match status" value="1"/>
</dbReference>
<dbReference type="GO" id="GO:0006276">
    <property type="term" value="P:plasmid maintenance"/>
    <property type="evidence" value="ECO:0007669"/>
    <property type="project" value="InterPro"/>
</dbReference>
<dbReference type="EMBL" id="JABXRI010000003">
    <property type="protein sequence ID" value="MBA8065756.1"/>
    <property type="molecule type" value="Genomic_DNA"/>
</dbReference>